<dbReference type="KEGG" id="dmt:DESME_07020"/>
<feature type="transmembrane region" description="Helical" evidence="6">
    <location>
        <begin position="12"/>
        <end position="41"/>
    </location>
</feature>
<dbReference type="GO" id="GO:0005886">
    <property type="term" value="C:plasma membrane"/>
    <property type="evidence" value="ECO:0007669"/>
    <property type="project" value="UniProtKB-SubCell"/>
</dbReference>
<dbReference type="InterPro" id="IPR052984">
    <property type="entry name" value="UPF0421"/>
</dbReference>
<evidence type="ECO:0000256" key="4">
    <source>
        <dbReference type="ARBA" id="ARBA00022989"/>
    </source>
</evidence>
<evidence type="ECO:0000313" key="8">
    <source>
        <dbReference type="Proteomes" id="UP000010847"/>
    </source>
</evidence>
<keyword evidence="8" id="KW-1185">Reference proteome</keyword>
<reference evidence="7 8" key="1">
    <citation type="submission" date="2013-12" db="EMBL/GenBank/DDBJ databases">
        <authorList>
            <consortium name="DOE Joint Genome Institute"/>
            <person name="Smidt H."/>
            <person name="Huntemann M."/>
            <person name="Han J."/>
            <person name="Chen A."/>
            <person name="Kyrpides N."/>
            <person name="Mavromatis K."/>
            <person name="Markowitz V."/>
            <person name="Palaniappan K."/>
            <person name="Ivanova N."/>
            <person name="Schaumberg A."/>
            <person name="Pati A."/>
            <person name="Liolios K."/>
            <person name="Nordberg H.P."/>
            <person name="Cantor M.N."/>
            <person name="Hua S.X."/>
            <person name="Woyke T."/>
        </authorList>
    </citation>
    <scope>NUCLEOTIDE SEQUENCE [LARGE SCALE GENOMIC DNA]</scope>
    <source>
        <strain evidence="8">DSM 15288</strain>
    </source>
</reference>
<evidence type="ECO:0000256" key="3">
    <source>
        <dbReference type="ARBA" id="ARBA00022692"/>
    </source>
</evidence>
<evidence type="ECO:0000256" key="6">
    <source>
        <dbReference type="SAM" id="Phobius"/>
    </source>
</evidence>
<keyword evidence="3 6" id="KW-0812">Transmembrane</keyword>
<keyword evidence="4 6" id="KW-1133">Transmembrane helix</keyword>
<gene>
    <name evidence="7" type="ORF">DESME_07020</name>
</gene>
<feature type="transmembrane region" description="Helical" evidence="6">
    <location>
        <begin position="80"/>
        <end position="110"/>
    </location>
</feature>
<dbReference type="STRING" id="871968.DESME_07020"/>
<dbReference type="OrthoDB" id="1653617at2"/>
<keyword evidence="5 6" id="KW-0472">Membrane</keyword>
<evidence type="ECO:0000313" key="7">
    <source>
        <dbReference type="EMBL" id="AHF06840.1"/>
    </source>
</evidence>
<dbReference type="AlphaFoldDB" id="W0E7K5"/>
<protein>
    <submittedName>
        <fullName evidence="7">Membrane protein</fullName>
    </submittedName>
</protein>
<dbReference type="eggNOG" id="COG4129">
    <property type="taxonomic scope" value="Bacteria"/>
</dbReference>
<dbReference type="Proteomes" id="UP000010847">
    <property type="component" value="Chromosome"/>
</dbReference>
<comment type="subcellular location">
    <subcellularLocation>
        <location evidence="1">Cell membrane</location>
        <topology evidence="1">Multi-pass membrane protein</topology>
    </subcellularLocation>
</comment>
<accession>W0E7K5</accession>
<dbReference type="Pfam" id="PF06081">
    <property type="entry name" value="ArAE_1"/>
    <property type="match status" value="1"/>
</dbReference>
<dbReference type="InterPro" id="IPR010343">
    <property type="entry name" value="ArAE_1"/>
</dbReference>
<proteinExistence type="predicted"/>
<evidence type="ECO:0000256" key="5">
    <source>
        <dbReference type="ARBA" id="ARBA00023136"/>
    </source>
</evidence>
<dbReference type="EMBL" id="CP007032">
    <property type="protein sequence ID" value="AHF06840.1"/>
    <property type="molecule type" value="Genomic_DNA"/>
</dbReference>
<feature type="transmembrane region" description="Helical" evidence="6">
    <location>
        <begin position="122"/>
        <end position="142"/>
    </location>
</feature>
<organism evidence="7 8">
    <name type="scientific">Desulfitobacterium metallireducens DSM 15288</name>
    <dbReference type="NCBI Taxonomy" id="871968"/>
    <lineage>
        <taxon>Bacteria</taxon>
        <taxon>Bacillati</taxon>
        <taxon>Bacillota</taxon>
        <taxon>Clostridia</taxon>
        <taxon>Eubacteriales</taxon>
        <taxon>Desulfitobacteriaceae</taxon>
        <taxon>Desulfitobacterium</taxon>
    </lineage>
</organism>
<dbReference type="HOGENOM" id="CLU_061355_0_0_9"/>
<evidence type="ECO:0000256" key="2">
    <source>
        <dbReference type="ARBA" id="ARBA00022475"/>
    </source>
</evidence>
<dbReference type="PANTHER" id="PTHR40064">
    <property type="entry name" value="MEMBRANE PROTEIN-RELATED"/>
    <property type="match status" value="1"/>
</dbReference>
<evidence type="ECO:0000256" key="1">
    <source>
        <dbReference type="ARBA" id="ARBA00004651"/>
    </source>
</evidence>
<keyword evidence="2" id="KW-1003">Cell membrane</keyword>
<dbReference type="PANTHER" id="PTHR40064:SF1">
    <property type="entry name" value="MEMBRANE PROTEIN"/>
    <property type="match status" value="1"/>
</dbReference>
<sequence>MPIGARVLKTGIGVTIALLICQALQIVPATFAAITVVVNMLPSVNRALTDAWAQIRVHLLGVILATFLGIFYWNNPFGVGIAVILIIMVANRLGWGGTITPGIVSIIFILDAPPEQFLMHAGTRSISIFIGLGVALITNRVLAPPRYKKSLLEKLQSIFLDSSAYFIQSMRAFVQGTYMKEYEKTNVEGLEARIEEILEMHEHARDEFLPGENAHLVEKLIEICQGFVERGQNIEEMTYQRVKRRLSPDSPLEFQEIAPAFQELLNVLHIGDDQLEVLTRQISENLYRPHTNMINKGDNIEYWDRFDQAMAVWQSEVSGVFYLRAMMEVAVVATEMRWAARRLKRIYNLGSFKKA</sequence>
<name>W0E7K5_9FIRM</name>